<dbReference type="InterPro" id="IPR001680">
    <property type="entry name" value="WD40_rpt"/>
</dbReference>
<comment type="caution">
    <text evidence="3">The sequence shown here is derived from an EMBL/GenBank/DDBJ whole genome shotgun (WGS) entry which is preliminary data.</text>
</comment>
<dbReference type="PROSITE" id="PS50082">
    <property type="entry name" value="WD_REPEATS_2"/>
    <property type="match status" value="1"/>
</dbReference>
<evidence type="ECO:0008006" key="5">
    <source>
        <dbReference type="Google" id="ProtNLM"/>
    </source>
</evidence>
<dbReference type="InterPro" id="IPR015943">
    <property type="entry name" value="WD40/YVTN_repeat-like_dom_sf"/>
</dbReference>
<proteinExistence type="predicted"/>
<organism evidence="3 4">
    <name type="scientific">Durusdinium trenchii</name>
    <dbReference type="NCBI Taxonomy" id="1381693"/>
    <lineage>
        <taxon>Eukaryota</taxon>
        <taxon>Sar</taxon>
        <taxon>Alveolata</taxon>
        <taxon>Dinophyceae</taxon>
        <taxon>Suessiales</taxon>
        <taxon>Symbiodiniaceae</taxon>
        <taxon>Durusdinium</taxon>
    </lineage>
</organism>
<dbReference type="SMART" id="SM00320">
    <property type="entry name" value="WD40"/>
    <property type="match status" value="1"/>
</dbReference>
<feature type="repeat" description="WD" evidence="1">
    <location>
        <begin position="17"/>
        <end position="48"/>
    </location>
</feature>
<dbReference type="InterPro" id="IPR036322">
    <property type="entry name" value="WD40_repeat_dom_sf"/>
</dbReference>
<feature type="compositionally biased region" description="Low complexity" evidence="2">
    <location>
        <begin position="108"/>
        <end position="117"/>
    </location>
</feature>
<dbReference type="Proteomes" id="UP001642484">
    <property type="component" value="Unassembled WGS sequence"/>
</dbReference>
<dbReference type="EMBL" id="CAXAMN010024528">
    <property type="protein sequence ID" value="CAK9087437.1"/>
    <property type="molecule type" value="Genomic_DNA"/>
</dbReference>
<reference evidence="3 4" key="1">
    <citation type="submission" date="2024-02" db="EMBL/GenBank/DDBJ databases">
        <authorList>
            <person name="Chen Y."/>
            <person name="Shah S."/>
            <person name="Dougan E. K."/>
            <person name="Thang M."/>
            <person name="Chan C."/>
        </authorList>
    </citation>
    <scope>NUCLEOTIDE SEQUENCE [LARGE SCALE GENOMIC DNA]</scope>
</reference>
<evidence type="ECO:0000256" key="2">
    <source>
        <dbReference type="SAM" id="MobiDB-lite"/>
    </source>
</evidence>
<protein>
    <recommendedName>
        <fullName evidence="5">Coronin</fullName>
    </recommendedName>
</protein>
<name>A0ABP0QGT9_9DINO</name>
<feature type="region of interest" description="Disordered" evidence="2">
    <location>
        <begin position="72"/>
        <end position="143"/>
    </location>
</feature>
<feature type="compositionally biased region" description="Acidic residues" evidence="2">
    <location>
        <begin position="132"/>
        <end position="143"/>
    </location>
</feature>
<evidence type="ECO:0000313" key="4">
    <source>
        <dbReference type="Proteomes" id="UP001642484"/>
    </source>
</evidence>
<keyword evidence="1" id="KW-0853">WD repeat</keyword>
<feature type="compositionally biased region" description="Polar residues" evidence="2">
    <location>
        <begin position="77"/>
        <end position="92"/>
    </location>
</feature>
<evidence type="ECO:0000313" key="3">
    <source>
        <dbReference type="EMBL" id="CAK9087437.1"/>
    </source>
</evidence>
<gene>
    <name evidence="3" type="ORF">CCMP2556_LOCUS42277</name>
</gene>
<evidence type="ECO:0000256" key="1">
    <source>
        <dbReference type="PROSITE-ProRule" id="PRU00221"/>
    </source>
</evidence>
<sequence>MLQAFVLDGQGGPSYAWQAHEDEITALHWDEAQRRLFSASKDKRLRIWHFPAPGRELNLLATAVISSAPHLTAPRNAAQSSQMRRPSGSGSFSAVPHGAAPGAGGAGSYAAGAVPPATVSGYSEQRGPPPGEDSDDDLTGWDR</sequence>
<dbReference type="SUPFAM" id="SSF50978">
    <property type="entry name" value="WD40 repeat-like"/>
    <property type="match status" value="1"/>
</dbReference>
<keyword evidence="4" id="KW-1185">Reference proteome</keyword>
<dbReference type="Gene3D" id="2.130.10.10">
    <property type="entry name" value="YVTN repeat-like/Quinoprotein amine dehydrogenase"/>
    <property type="match status" value="1"/>
</dbReference>
<dbReference type="PROSITE" id="PS50294">
    <property type="entry name" value="WD_REPEATS_REGION"/>
    <property type="match status" value="1"/>
</dbReference>
<accession>A0ABP0QGT9</accession>